<evidence type="ECO:0000256" key="12">
    <source>
        <dbReference type="ARBA" id="ARBA00023136"/>
    </source>
</evidence>
<keyword evidence="5" id="KW-0808">Transferase</keyword>
<evidence type="ECO:0000256" key="1">
    <source>
        <dbReference type="ARBA" id="ARBA00001936"/>
    </source>
</evidence>
<dbReference type="STRING" id="56216.A0A1A6HU23"/>
<keyword evidence="10" id="KW-0460">Magnesium</keyword>
<reference evidence="15 16" key="1">
    <citation type="submission" date="2016-06" db="EMBL/GenBank/DDBJ databases">
        <title>The Draft Genome Sequence and Annotation of the Desert Woodrat Neotoma lepida.</title>
        <authorList>
            <person name="Campbell M."/>
            <person name="Oakeson K.F."/>
            <person name="Yandell M."/>
            <person name="Halpert J.R."/>
            <person name="Dearing D."/>
        </authorList>
    </citation>
    <scope>NUCLEOTIDE SEQUENCE [LARGE SCALE GENOMIC DNA]</scope>
    <source>
        <strain evidence="15">417</strain>
        <tissue evidence="15">Liver</tissue>
    </source>
</reference>
<dbReference type="GO" id="GO:0005886">
    <property type="term" value="C:plasma membrane"/>
    <property type="evidence" value="ECO:0007669"/>
    <property type="project" value="TreeGrafter"/>
</dbReference>
<keyword evidence="11" id="KW-1133">Transmembrane helix</keyword>
<keyword evidence="8" id="KW-0418">Kinase</keyword>
<organism evidence="15 16">
    <name type="scientific">Neotoma lepida</name>
    <name type="common">Desert woodrat</name>
    <dbReference type="NCBI Taxonomy" id="56216"/>
    <lineage>
        <taxon>Eukaryota</taxon>
        <taxon>Metazoa</taxon>
        <taxon>Chordata</taxon>
        <taxon>Craniata</taxon>
        <taxon>Vertebrata</taxon>
        <taxon>Euteleostomi</taxon>
        <taxon>Mammalia</taxon>
        <taxon>Eutheria</taxon>
        <taxon>Euarchontoglires</taxon>
        <taxon>Glires</taxon>
        <taxon>Rodentia</taxon>
        <taxon>Myomorpha</taxon>
        <taxon>Muroidea</taxon>
        <taxon>Cricetidae</taxon>
        <taxon>Neotominae</taxon>
        <taxon>Neotoma</taxon>
    </lineage>
</organism>
<dbReference type="PANTHER" id="PTHR23255:SF61">
    <property type="entry name" value="TGF-BETA RECEPTOR TYPE-1"/>
    <property type="match status" value="1"/>
</dbReference>
<feature type="chain" id="PRO_5008346638" evidence="14">
    <location>
        <begin position="17"/>
        <end position="91"/>
    </location>
</feature>
<evidence type="ECO:0000313" key="15">
    <source>
        <dbReference type="EMBL" id="OBS81734.1"/>
    </source>
</evidence>
<evidence type="ECO:0000256" key="5">
    <source>
        <dbReference type="ARBA" id="ARBA00022679"/>
    </source>
</evidence>
<keyword evidence="6" id="KW-0812">Transmembrane</keyword>
<evidence type="ECO:0000256" key="13">
    <source>
        <dbReference type="ARBA" id="ARBA00023170"/>
    </source>
</evidence>
<evidence type="ECO:0000256" key="7">
    <source>
        <dbReference type="ARBA" id="ARBA00022741"/>
    </source>
</evidence>
<dbReference type="OrthoDB" id="69842at2759"/>
<keyword evidence="9" id="KW-0067">ATP-binding</keyword>
<feature type="signal peptide" evidence="14">
    <location>
        <begin position="1"/>
        <end position="16"/>
    </location>
</feature>
<evidence type="ECO:0000256" key="11">
    <source>
        <dbReference type="ARBA" id="ARBA00022989"/>
    </source>
</evidence>
<keyword evidence="12" id="KW-0472">Membrane</keyword>
<keyword evidence="4" id="KW-0723">Serine/threonine-protein kinase</keyword>
<dbReference type="Proteomes" id="UP000092124">
    <property type="component" value="Unassembled WGS sequence"/>
</dbReference>
<accession>A0A1A6HU23</accession>
<dbReference type="PANTHER" id="PTHR23255">
    <property type="entry name" value="TRANSFORMING GROWTH FACTOR-BETA RECEPTOR TYPE I AND II"/>
    <property type="match status" value="1"/>
</dbReference>
<keyword evidence="16" id="KW-1185">Reference proteome</keyword>
<keyword evidence="7" id="KW-0547">Nucleotide-binding</keyword>
<dbReference type="EMBL" id="LZPO01009813">
    <property type="protein sequence ID" value="OBS81734.1"/>
    <property type="molecule type" value="Genomic_DNA"/>
</dbReference>
<comment type="caution">
    <text evidence="15">The sequence shown here is derived from an EMBL/GenBank/DDBJ whole genome shotgun (WGS) entry which is preliminary data.</text>
</comment>
<dbReference type="InterPro" id="IPR000333">
    <property type="entry name" value="TGFB_receptor"/>
</dbReference>
<proteinExistence type="predicted"/>
<dbReference type="GO" id="GO:0007179">
    <property type="term" value="P:transforming growth factor beta receptor signaling pathway"/>
    <property type="evidence" value="ECO:0007669"/>
    <property type="project" value="TreeGrafter"/>
</dbReference>
<name>A0A1A6HU23_NEOLE</name>
<evidence type="ECO:0000256" key="9">
    <source>
        <dbReference type="ARBA" id="ARBA00022840"/>
    </source>
</evidence>
<dbReference type="AlphaFoldDB" id="A0A1A6HU23"/>
<comment type="cofactor">
    <cofactor evidence="1">
        <name>Mn(2+)</name>
        <dbReference type="ChEBI" id="CHEBI:29035"/>
    </cofactor>
</comment>
<dbReference type="GO" id="GO:0046332">
    <property type="term" value="F:SMAD binding"/>
    <property type="evidence" value="ECO:0007669"/>
    <property type="project" value="TreeGrafter"/>
</dbReference>
<comment type="subcellular location">
    <subcellularLocation>
        <location evidence="3">Membrane</location>
        <topology evidence="3">Single-pass membrane protein</topology>
    </subcellularLocation>
</comment>
<sequence length="91" mass="10069">MVLVAAAMLLVQITIARTILLQESIGKGQFGKKFGEASSGEQKLPGEHSWFQEAEVYQTVMLCQENILGFIAADNKDSGTWTQLWLVSRLP</sequence>
<keyword evidence="13" id="KW-0675">Receptor</keyword>
<evidence type="ECO:0000256" key="4">
    <source>
        <dbReference type="ARBA" id="ARBA00022527"/>
    </source>
</evidence>
<dbReference type="Gene3D" id="3.30.200.20">
    <property type="entry name" value="Phosphorylase Kinase, domain 1"/>
    <property type="match status" value="1"/>
</dbReference>
<evidence type="ECO:0000256" key="10">
    <source>
        <dbReference type="ARBA" id="ARBA00022842"/>
    </source>
</evidence>
<gene>
    <name evidence="15" type="ORF">A6R68_24276</name>
</gene>
<dbReference type="GO" id="GO:0005025">
    <property type="term" value="F:transforming growth factor beta receptor activity, type I"/>
    <property type="evidence" value="ECO:0007669"/>
    <property type="project" value="TreeGrafter"/>
</dbReference>
<keyword evidence="14" id="KW-0732">Signal</keyword>
<evidence type="ECO:0000313" key="16">
    <source>
        <dbReference type="Proteomes" id="UP000092124"/>
    </source>
</evidence>
<evidence type="ECO:0000256" key="2">
    <source>
        <dbReference type="ARBA" id="ARBA00001946"/>
    </source>
</evidence>
<evidence type="ECO:0000256" key="6">
    <source>
        <dbReference type="ARBA" id="ARBA00022692"/>
    </source>
</evidence>
<comment type="cofactor">
    <cofactor evidence="2">
        <name>Mg(2+)</name>
        <dbReference type="ChEBI" id="CHEBI:18420"/>
    </cofactor>
</comment>
<evidence type="ECO:0000256" key="14">
    <source>
        <dbReference type="SAM" id="SignalP"/>
    </source>
</evidence>
<dbReference type="GO" id="GO:0005524">
    <property type="term" value="F:ATP binding"/>
    <property type="evidence" value="ECO:0007669"/>
    <property type="project" value="UniProtKB-KW"/>
</dbReference>
<dbReference type="GO" id="GO:0043235">
    <property type="term" value="C:receptor complex"/>
    <property type="evidence" value="ECO:0007669"/>
    <property type="project" value="TreeGrafter"/>
</dbReference>
<evidence type="ECO:0000256" key="8">
    <source>
        <dbReference type="ARBA" id="ARBA00022777"/>
    </source>
</evidence>
<protein>
    <submittedName>
        <fullName evidence="15">Uncharacterized protein</fullName>
    </submittedName>
</protein>
<dbReference type="GO" id="GO:0007507">
    <property type="term" value="P:heart development"/>
    <property type="evidence" value="ECO:0007669"/>
    <property type="project" value="TreeGrafter"/>
</dbReference>
<evidence type="ECO:0000256" key="3">
    <source>
        <dbReference type="ARBA" id="ARBA00004167"/>
    </source>
</evidence>